<dbReference type="EMBL" id="JACSDZ010000003">
    <property type="protein sequence ID" value="KAF7410443.1"/>
    <property type="molecule type" value="Genomic_DNA"/>
</dbReference>
<feature type="region of interest" description="Disordered" evidence="7">
    <location>
        <begin position="108"/>
        <end position="148"/>
    </location>
</feature>
<organism evidence="9 10">
    <name type="scientific">Vespula germanica</name>
    <name type="common">German yellow jacket</name>
    <name type="synonym">Paravespula germanica</name>
    <dbReference type="NCBI Taxonomy" id="30212"/>
    <lineage>
        <taxon>Eukaryota</taxon>
        <taxon>Metazoa</taxon>
        <taxon>Ecdysozoa</taxon>
        <taxon>Arthropoda</taxon>
        <taxon>Hexapoda</taxon>
        <taxon>Insecta</taxon>
        <taxon>Pterygota</taxon>
        <taxon>Neoptera</taxon>
        <taxon>Endopterygota</taxon>
        <taxon>Hymenoptera</taxon>
        <taxon>Apocrita</taxon>
        <taxon>Aculeata</taxon>
        <taxon>Vespoidea</taxon>
        <taxon>Vespidae</taxon>
        <taxon>Vespinae</taxon>
        <taxon>Vespula</taxon>
    </lineage>
</organism>
<feature type="compositionally biased region" description="Low complexity" evidence="7">
    <location>
        <begin position="673"/>
        <end position="707"/>
    </location>
</feature>
<feature type="domain" description="PAS" evidence="8">
    <location>
        <begin position="248"/>
        <end position="297"/>
    </location>
</feature>
<dbReference type="InterPro" id="IPR022728">
    <property type="entry name" value="Period_circadian-like_C"/>
</dbReference>
<dbReference type="GO" id="GO:0000976">
    <property type="term" value="F:transcription cis-regulatory region binding"/>
    <property type="evidence" value="ECO:0007669"/>
    <property type="project" value="TreeGrafter"/>
</dbReference>
<evidence type="ECO:0000256" key="1">
    <source>
        <dbReference type="ARBA" id="ARBA00004123"/>
    </source>
</evidence>
<keyword evidence="4" id="KW-0090">Biological rhythms</keyword>
<gene>
    <name evidence="9" type="ORF">HZH68_004824</name>
</gene>
<evidence type="ECO:0000256" key="4">
    <source>
        <dbReference type="ARBA" id="ARBA00023108"/>
    </source>
</evidence>
<keyword evidence="2" id="KW-0597">Phosphoprotein</keyword>
<reference evidence="9" key="1">
    <citation type="journal article" date="2020" name="G3 (Bethesda)">
        <title>High-Quality Assemblies for Three Invasive Social Wasps from the &lt;i&gt;Vespula&lt;/i&gt; Genus.</title>
        <authorList>
            <person name="Harrop T.W.R."/>
            <person name="Guhlin J."/>
            <person name="McLaughlin G.M."/>
            <person name="Permina E."/>
            <person name="Stockwell P."/>
            <person name="Gilligan J."/>
            <person name="Le Lec M.F."/>
            <person name="Gruber M.A.M."/>
            <person name="Quinn O."/>
            <person name="Lovegrove M."/>
            <person name="Duncan E.J."/>
            <person name="Remnant E.J."/>
            <person name="Van Eeckhoven J."/>
            <person name="Graham B."/>
            <person name="Knapp R.A."/>
            <person name="Langford K.W."/>
            <person name="Kronenberg Z."/>
            <person name="Press M.O."/>
            <person name="Eacker S.M."/>
            <person name="Wilson-Rankin E.E."/>
            <person name="Purcell J."/>
            <person name="Lester P.J."/>
            <person name="Dearden P.K."/>
        </authorList>
    </citation>
    <scope>NUCLEOTIDE SEQUENCE</scope>
    <source>
        <strain evidence="9">Linc-1</strain>
    </source>
</reference>
<feature type="compositionally biased region" description="Low complexity" evidence="7">
    <location>
        <begin position="108"/>
        <end position="119"/>
    </location>
</feature>
<dbReference type="GO" id="GO:0043153">
    <property type="term" value="P:entrainment of circadian clock by photoperiod"/>
    <property type="evidence" value="ECO:0007669"/>
    <property type="project" value="TreeGrafter"/>
</dbReference>
<evidence type="ECO:0000256" key="2">
    <source>
        <dbReference type="ARBA" id="ARBA00022553"/>
    </source>
</evidence>
<dbReference type="FunFam" id="3.30.450.20:FF:000066">
    <property type="entry name" value="Period circadian protein"/>
    <property type="match status" value="1"/>
</dbReference>
<dbReference type="InterPro" id="IPR000014">
    <property type="entry name" value="PAS"/>
</dbReference>
<dbReference type="GO" id="GO:0000122">
    <property type="term" value="P:negative regulation of transcription by RNA polymerase II"/>
    <property type="evidence" value="ECO:0007669"/>
    <property type="project" value="TreeGrafter"/>
</dbReference>
<evidence type="ECO:0000313" key="9">
    <source>
        <dbReference type="EMBL" id="KAF7410443.1"/>
    </source>
</evidence>
<dbReference type="Gene3D" id="1.20.5.770">
    <property type="entry name" value="Single helix bin"/>
    <property type="match status" value="1"/>
</dbReference>
<feature type="compositionally biased region" description="Basic and acidic residues" evidence="7">
    <location>
        <begin position="959"/>
        <end position="972"/>
    </location>
</feature>
<feature type="domain" description="PAS" evidence="8">
    <location>
        <begin position="381"/>
        <end position="444"/>
    </location>
</feature>
<keyword evidence="10" id="KW-1185">Reference proteome</keyword>
<evidence type="ECO:0000256" key="7">
    <source>
        <dbReference type="SAM" id="MobiDB-lite"/>
    </source>
</evidence>
<sequence length="1204" mass="134166">MEETSTENAKVSDSGYSNTCSNSQSQRRSHGATNVKPSLCNNFSGSVRCNKCRRPVSELIDRENEDSERLERTRRKGWTTITFAKHVIEDIFLNIKLVYRDFVSGSSISRNSNRSESSGYCGRHPSTFGSSNEALPQPISKRKDKEYKKKKSKTFLAVNSEAEITLRSTGTPPDNTSYNLVTSTKPILEKQTEEIATVELVDATDPGEHNGDTLTDSPEAGLASRTNLLDDSSSQANDGFCAVISMHDGLVLYTTPSICTALGYPKDTWIGRSFIDYVHSKDKTTLADQITSGIASPQEDRPKGINGRRASLFCGLRKNVKVDNNTSNKDQENARSNLYLPFHLTLTFRDFRDRAVEQQPRAMFLVVTAQPVHSAYKAPEETIISSIFTTRHTATCHLSHVDPDVVQYLGYLPQDMIERSLFDFYHPEDLPFIKDIYETVIKLEGSSFRSKPYRFAAQNKSYVVLETEWSSFINPWTKKLEFVVGQHRVLKGPMDPDIFRVPPKNEFASLANISEEVLKESKIIQNEIRTLLDESIQRTSDITEHDVSRRCKDLASFMENLLQEMKTPALGKDTLAADDRSFSEHDSVMLGEISPHHEYYDSKSSTETPPSYNQLNYNENIERFFKSKPSVAITYGSDEEILNLSNDEGDKTCPTSTVRKCMSPINGSGASGSGSAENLSNGSNNLLNSVSRGNTSNTTNSNTTTTTEGFKQPTLTESLLNRHNADMEKMMMQKHRELRSSIKNNDKLKDMRIKTSIEKMSVDQNNYYVGQCHGVKRSGSHSWEGDSFKVRTISMVSKHDEVSRTSTAGPLPTNVTTTVASTSVDQTSTMFQNNGNINLWPPLPVTAPSATPILPCTSPQNVNCQAIPRIPMIPQMIPVYYMPVPQPMDTPIPTAKYSQSPTNVAHPSSSLPMPQQSPYIPYVATAIPNVMYPPVIGTSAPGTMMYRPFLIPEQAPMPHENKSTNKCMDRKRPASQATSIKAEPGSIMAMSESSKKMLSPGELFSSCISNDGGCSSVVDLPTPINNKQHRKIDYNGDESSSSSFYSSLLSKSSESSCNPDQKAVEEVAKNSQQTTKVKHAIHRKDPPWLEGVQLTPELIYEYQIHPKTLNEVLKADMDTLKKINQPLLVNEQLGQLYFDLELEGFGTKLILEDGITSSESDSGSSNSSWMGLTSQHKQRRKMVKYARRMMIHEENAPFPPPLPS</sequence>
<dbReference type="SMART" id="SM00091">
    <property type="entry name" value="PAS"/>
    <property type="match status" value="2"/>
</dbReference>
<dbReference type="Pfam" id="PF12114">
    <property type="entry name" value="Period_C"/>
    <property type="match status" value="1"/>
</dbReference>
<dbReference type="InterPro" id="IPR050760">
    <property type="entry name" value="Period_circadian_regulator"/>
</dbReference>
<feature type="region of interest" description="Disordered" evidence="7">
    <location>
        <begin position="1156"/>
        <end position="1175"/>
    </location>
</feature>
<evidence type="ECO:0000256" key="5">
    <source>
        <dbReference type="ARBA" id="ARBA00023242"/>
    </source>
</evidence>
<dbReference type="Proteomes" id="UP000617340">
    <property type="component" value="Unassembled WGS sequence"/>
</dbReference>
<dbReference type="Gene3D" id="3.30.450.20">
    <property type="entry name" value="PAS domain"/>
    <property type="match status" value="2"/>
</dbReference>
<feature type="region of interest" description="Disordered" evidence="7">
    <location>
        <begin position="668"/>
        <end position="716"/>
    </location>
</feature>
<dbReference type="GO" id="GO:0005737">
    <property type="term" value="C:cytoplasm"/>
    <property type="evidence" value="ECO:0007669"/>
    <property type="project" value="TreeGrafter"/>
</dbReference>
<dbReference type="GO" id="GO:0032922">
    <property type="term" value="P:circadian regulation of gene expression"/>
    <property type="evidence" value="ECO:0007669"/>
    <property type="project" value="TreeGrafter"/>
</dbReference>
<dbReference type="Pfam" id="PF00989">
    <property type="entry name" value="PAS"/>
    <property type="match status" value="1"/>
</dbReference>
<evidence type="ECO:0000313" key="10">
    <source>
        <dbReference type="Proteomes" id="UP000617340"/>
    </source>
</evidence>
<dbReference type="PANTHER" id="PTHR11269">
    <property type="entry name" value="PERIOD CIRCADIAN PROTEIN"/>
    <property type="match status" value="1"/>
</dbReference>
<feature type="region of interest" description="Disordered" evidence="7">
    <location>
        <begin position="955"/>
        <end position="979"/>
    </location>
</feature>
<evidence type="ECO:0000256" key="6">
    <source>
        <dbReference type="ARBA" id="ARBA00040849"/>
    </source>
</evidence>
<keyword evidence="5" id="KW-0539">Nucleus</keyword>
<evidence type="ECO:0000259" key="8">
    <source>
        <dbReference type="PROSITE" id="PS50112"/>
    </source>
</evidence>
<comment type="caution">
    <text evidence="9">The sequence shown here is derived from an EMBL/GenBank/DDBJ whole genome shotgun (WGS) entry which is preliminary data.</text>
</comment>
<dbReference type="GO" id="GO:0001222">
    <property type="term" value="F:transcription corepressor binding"/>
    <property type="evidence" value="ECO:0007669"/>
    <property type="project" value="TreeGrafter"/>
</dbReference>
<comment type="subcellular location">
    <subcellularLocation>
        <location evidence="1">Nucleus</location>
    </subcellularLocation>
</comment>
<accession>A0A834KPF8</accession>
<name>A0A834KPF8_VESGE</name>
<dbReference type="InterPro" id="IPR035965">
    <property type="entry name" value="PAS-like_dom_sf"/>
</dbReference>
<dbReference type="SUPFAM" id="SSF55785">
    <property type="entry name" value="PYP-like sensor domain (PAS domain)"/>
    <property type="match status" value="2"/>
</dbReference>
<keyword evidence="3" id="KW-0677">Repeat</keyword>
<dbReference type="PANTHER" id="PTHR11269:SF16">
    <property type="entry name" value="PERIOD CIRCADIAN PROTEIN"/>
    <property type="match status" value="1"/>
</dbReference>
<feature type="region of interest" description="Disordered" evidence="7">
    <location>
        <begin position="1055"/>
        <end position="1079"/>
    </location>
</feature>
<feature type="region of interest" description="Disordered" evidence="7">
    <location>
        <begin position="1"/>
        <end position="35"/>
    </location>
</feature>
<dbReference type="InterPro" id="IPR013767">
    <property type="entry name" value="PAS_fold"/>
</dbReference>
<dbReference type="Pfam" id="PF14598">
    <property type="entry name" value="PAS_11"/>
    <property type="match status" value="1"/>
</dbReference>
<dbReference type="GO" id="GO:0005634">
    <property type="term" value="C:nucleus"/>
    <property type="evidence" value="ECO:0007669"/>
    <property type="project" value="UniProtKB-SubCell"/>
</dbReference>
<evidence type="ECO:0000256" key="3">
    <source>
        <dbReference type="ARBA" id="ARBA00022737"/>
    </source>
</evidence>
<protein>
    <recommendedName>
        <fullName evidence="6">Period circadian protein</fullName>
    </recommendedName>
</protein>
<dbReference type="AlphaFoldDB" id="A0A834KPF8"/>
<feature type="compositionally biased region" description="Low complexity" evidence="7">
    <location>
        <begin position="1157"/>
        <end position="1168"/>
    </location>
</feature>
<dbReference type="PROSITE" id="PS50112">
    <property type="entry name" value="PAS"/>
    <property type="match status" value="2"/>
</dbReference>
<proteinExistence type="predicted"/>
<dbReference type="CDD" id="cd00130">
    <property type="entry name" value="PAS"/>
    <property type="match status" value="2"/>
</dbReference>